<comment type="caution">
    <text evidence="2">The sequence shown here is derived from an EMBL/GenBank/DDBJ whole genome shotgun (WGS) entry which is preliminary data.</text>
</comment>
<evidence type="ECO:0000256" key="1">
    <source>
        <dbReference type="SAM" id="MobiDB-lite"/>
    </source>
</evidence>
<accession>A0A8H8CET8</accession>
<organism evidence="2">
    <name type="scientific">Psilocybe cubensis</name>
    <name type="common">Psychedelic mushroom</name>
    <name type="synonym">Stropharia cubensis</name>
    <dbReference type="NCBI Taxonomy" id="181762"/>
    <lineage>
        <taxon>Eukaryota</taxon>
        <taxon>Fungi</taxon>
        <taxon>Dikarya</taxon>
        <taxon>Basidiomycota</taxon>
        <taxon>Agaricomycotina</taxon>
        <taxon>Agaricomycetes</taxon>
        <taxon>Agaricomycetidae</taxon>
        <taxon>Agaricales</taxon>
        <taxon>Agaricineae</taxon>
        <taxon>Strophariaceae</taxon>
        <taxon>Psilocybe</taxon>
    </lineage>
</organism>
<dbReference type="EMBL" id="JAFIQS010000017">
    <property type="protein sequence ID" value="KAG5162933.1"/>
    <property type="molecule type" value="Genomic_DNA"/>
</dbReference>
<reference evidence="2" key="1">
    <citation type="submission" date="2021-02" db="EMBL/GenBank/DDBJ databases">
        <title>Psilocybe cubensis genome.</title>
        <authorList>
            <person name="Mckernan K.J."/>
            <person name="Crawford S."/>
            <person name="Trippe A."/>
            <person name="Kane L.T."/>
            <person name="Mclaughlin S."/>
        </authorList>
    </citation>
    <scope>NUCLEOTIDE SEQUENCE [LARGE SCALE GENOMIC DNA]</scope>
    <source>
        <strain evidence="2">MGC-MH-2018</strain>
    </source>
</reference>
<gene>
    <name evidence="2" type="ORF">JR316_012321</name>
</gene>
<evidence type="ECO:0000313" key="2">
    <source>
        <dbReference type="EMBL" id="KAG5162933.1"/>
    </source>
</evidence>
<dbReference type="PANTHER" id="PTHR40462:SF1">
    <property type="entry name" value="EXPRESSED PROTEIN"/>
    <property type="match status" value="1"/>
</dbReference>
<feature type="compositionally biased region" description="Polar residues" evidence="1">
    <location>
        <begin position="12"/>
        <end position="37"/>
    </location>
</feature>
<feature type="region of interest" description="Disordered" evidence="1">
    <location>
        <begin position="1"/>
        <end position="38"/>
    </location>
</feature>
<name>A0A8H8CET8_PSICU</name>
<protein>
    <submittedName>
        <fullName evidence="2">Uncharacterized protein</fullName>
    </submittedName>
</protein>
<dbReference type="PANTHER" id="PTHR40462">
    <property type="entry name" value="CHROMOSOME 1, WHOLE GENOME SHOTGUN SEQUENCE"/>
    <property type="match status" value="1"/>
</dbReference>
<dbReference type="AlphaFoldDB" id="A0A8H8CET8"/>
<sequence length="115" mass="12079">MDFLKKVANEVESATKNQAGSTSESNGKTENQSNPTTAVLGALNNALGGGAQGEKKEDLLDKAIDLVQEHVLKAGDQSNESAIEQAKDAQIASAIRTGYKTVTGKEFPISESQKS</sequence>
<proteinExistence type="predicted"/>